<evidence type="ECO:0000256" key="4">
    <source>
        <dbReference type="ARBA" id="ARBA00022553"/>
    </source>
</evidence>
<comment type="caution">
    <text evidence="17">The sequence shown here is derived from an EMBL/GenBank/DDBJ whole genome shotgun (WGS) entry which is preliminary data.</text>
</comment>
<dbReference type="PANTHER" id="PTHR45339">
    <property type="entry name" value="HYBRID SIGNAL TRANSDUCTION HISTIDINE KINASE J"/>
    <property type="match status" value="1"/>
</dbReference>
<keyword evidence="4 13" id="KW-0597">Phosphoprotein</keyword>
<dbReference type="Pfam" id="PF00512">
    <property type="entry name" value="HisKA"/>
    <property type="match status" value="1"/>
</dbReference>
<feature type="transmembrane region" description="Helical" evidence="14">
    <location>
        <begin position="40"/>
        <end position="58"/>
    </location>
</feature>
<dbReference type="AlphaFoldDB" id="A0A1Y1QUR5"/>
<dbReference type="Proteomes" id="UP000192491">
    <property type="component" value="Unassembled WGS sequence"/>
</dbReference>
<evidence type="ECO:0000256" key="2">
    <source>
        <dbReference type="ARBA" id="ARBA00004370"/>
    </source>
</evidence>
<evidence type="ECO:0000256" key="11">
    <source>
        <dbReference type="ARBA" id="ARBA00023012"/>
    </source>
</evidence>
<organism evidence="17 18">
    <name type="scientific">Thiothrix lacustris</name>
    <dbReference type="NCBI Taxonomy" id="525917"/>
    <lineage>
        <taxon>Bacteria</taxon>
        <taxon>Pseudomonadati</taxon>
        <taxon>Pseudomonadota</taxon>
        <taxon>Gammaproteobacteria</taxon>
        <taxon>Thiotrichales</taxon>
        <taxon>Thiotrichaceae</taxon>
        <taxon>Thiothrix</taxon>
    </lineage>
</organism>
<dbReference type="SUPFAM" id="SSF52172">
    <property type="entry name" value="CheY-like"/>
    <property type="match status" value="1"/>
</dbReference>
<keyword evidence="8" id="KW-0418">Kinase</keyword>
<feature type="modified residue" description="4-aspartylphosphate" evidence="13">
    <location>
        <position position="539"/>
    </location>
</feature>
<accession>A0A1Y1QUR5</accession>
<dbReference type="PROSITE" id="PS50109">
    <property type="entry name" value="HIS_KIN"/>
    <property type="match status" value="1"/>
</dbReference>
<feature type="domain" description="Response regulatory" evidence="16">
    <location>
        <begin position="489"/>
        <end position="614"/>
    </location>
</feature>
<dbReference type="EC" id="2.7.13.3" evidence="3"/>
<dbReference type="EMBL" id="MTEJ01000031">
    <property type="protein sequence ID" value="OQX14340.1"/>
    <property type="molecule type" value="Genomic_DNA"/>
</dbReference>
<dbReference type="Gene3D" id="1.10.287.130">
    <property type="match status" value="1"/>
</dbReference>
<dbReference type="InterPro" id="IPR001789">
    <property type="entry name" value="Sig_transdc_resp-reg_receiver"/>
</dbReference>
<keyword evidence="7" id="KW-0547">Nucleotide-binding</keyword>
<dbReference type="SMART" id="SM00388">
    <property type="entry name" value="HisKA"/>
    <property type="match status" value="1"/>
</dbReference>
<comment type="catalytic activity">
    <reaction evidence="1">
        <text>ATP + protein L-histidine = ADP + protein N-phospho-L-histidine.</text>
        <dbReference type="EC" id="2.7.13.3"/>
    </reaction>
</comment>
<dbReference type="GO" id="GO:0016020">
    <property type="term" value="C:membrane"/>
    <property type="evidence" value="ECO:0007669"/>
    <property type="project" value="UniProtKB-SubCell"/>
</dbReference>
<keyword evidence="5" id="KW-0808">Transferase</keyword>
<dbReference type="Gene3D" id="3.40.50.2300">
    <property type="match status" value="1"/>
</dbReference>
<dbReference type="Gene3D" id="3.30.565.10">
    <property type="entry name" value="Histidine kinase-like ATPase, C-terminal domain"/>
    <property type="match status" value="1"/>
</dbReference>
<feature type="transmembrane region" description="Helical" evidence="14">
    <location>
        <begin position="184"/>
        <end position="205"/>
    </location>
</feature>
<dbReference type="SUPFAM" id="SSF47384">
    <property type="entry name" value="Homodimeric domain of signal transducing histidine kinase"/>
    <property type="match status" value="1"/>
</dbReference>
<feature type="transmembrane region" description="Helical" evidence="14">
    <location>
        <begin position="70"/>
        <end position="89"/>
    </location>
</feature>
<dbReference type="Pfam" id="PF02518">
    <property type="entry name" value="HATPase_c"/>
    <property type="match status" value="1"/>
</dbReference>
<dbReference type="SUPFAM" id="SSF55874">
    <property type="entry name" value="ATPase domain of HSP90 chaperone/DNA topoisomerase II/histidine kinase"/>
    <property type="match status" value="1"/>
</dbReference>
<keyword evidence="9" id="KW-0067">ATP-binding</keyword>
<evidence type="ECO:0000256" key="9">
    <source>
        <dbReference type="ARBA" id="ARBA00022840"/>
    </source>
</evidence>
<dbReference type="InterPro" id="IPR036890">
    <property type="entry name" value="HATPase_C_sf"/>
</dbReference>
<dbReference type="InterPro" id="IPR011006">
    <property type="entry name" value="CheY-like_superfamily"/>
</dbReference>
<evidence type="ECO:0000256" key="5">
    <source>
        <dbReference type="ARBA" id="ARBA00022679"/>
    </source>
</evidence>
<feature type="transmembrane region" description="Helical" evidence="14">
    <location>
        <begin position="160"/>
        <end position="178"/>
    </location>
</feature>
<dbReference type="Pfam" id="PF00072">
    <property type="entry name" value="Response_reg"/>
    <property type="match status" value="1"/>
</dbReference>
<keyword evidence="11" id="KW-0902">Two-component regulatory system</keyword>
<protein>
    <recommendedName>
        <fullName evidence="3">histidine kinase</fullName>
        <ecNumber evidence="3">2.7.13.3</ecNumber>
    </recommendedName>
</protein>
<dbReference type="CDD" id="cd00082">
    <property type="entry name" value="HisKA"/>
    <property type="match status" value="1"/>
</dbReference>
<keyword evidence="6 14" id="KW-0812">Transmembrane</keyword>
<evidence type="ECO:0000256" key="13">
    <source>
        <dbReference type="PROSITE-ProRule" id="PRU00169"/>
    </source>
</evidence>
<dbReference type="FunFam" id="3.30.565.10:FF:000010">
    <property type="entry name" value="Sensor histidine kinase RcsC"/>
    <property type="match status" value="1"/>
</dbReference>
<dbReference type="GO" id="GO:0005524">
    <property type="term" value="F:ATP binding"/>
    <property type="evidence" value="ECO:0007669"/>
    <property type="project" value="UniProtKB-KW"/>
</dbReference>
<dbReference type="PRINTS" id="PR00344">
    <property type="entry name" value="BCTRLSENSOR"/>
</dbReference>
<name>A0A1Y1QUR5_9GAMM</name>
<gene>
    <name evidence="17" type="ORF">BWK73_09845</name>
</gene>
<evidence type="ECO:0000256" key="12">
    <source>
        <dbReference type="ARBA" id="ARBA00023136"/>
    </source>
</evidence>
<feature type="transmembrane region" description="Helical" evidence="14">
    <location>
        <begin position="134"/>
        <end position="153"/>
    </location>
</feature>
<evidence type="ECO:0000256" key="3">
    <source>
        <dbReference type="ARBA" id="ARBA00012438"/>
    </source>
</evidence>
<evidence type="ECO:0000256" key="7">
    <source>
        <dbReference type="ARBA" id="ARBA00022741"/>
    </source>
</evidence>
<reference evidence="17 18" key="1">
    <citation type="submission" date="2017-01" db="EMBL/GenBank/DDBJ databases">
        <title>Novel large sulfur bacteria in the metagenomes of groundwater-fed chemosynthetic microbial mats in the Lake Huron basin.</title>
        <authorList>
            <person name="Sharrar A.M."/>
            <person name="Flood B.E."/>
            <person name="Bailey J.V."/>
            <person name="Jones D.S."/>
            <person name="Biddanda B."/>
            <person name="Ruberg S.A."/>
            <person name="Marcus D.N."/>
            <person name="Dick G.J."/>
        </authorList>
    </citation>
    <scope>NUCLEOTIDE SEQUENCE [LARGE SCALE GENOMIC DNA]</scope>
    <source>
        <strain evidence="17">A8</strain>
    </source>
</reference>
<dbReference type="InterPro" id="IPR003661">
    <property type="entry name" value="HisK_dim/P_dom"/>
</dbReference>
<keyword evidence="12 14" id="KW-0472">Membrane</keyword>
<dbReference type="InterPro" id="IPR036097">
    <property type="entry name" value="HisK_dim/P_sf"/>
</dbReference>
<dbReference type="PANTHER" id="PTHR45339:SF1">
    <property type="entry name" value="HYBRID SIGNAL TRANSDUCTION HISTIDINE KINASE J"/>
    <property type="match status" value="1"/>
</dbReference>
<dbReference type="SMART" id="SM00448">
    <property type="entry name" value="REC"/>
    <property type="match status" value="1"/>
</dbReference>
<comment type="subcellular location">
    <subcellularLocation>
        <location evidence="2">Membrane</location>
    </subcellularLocation>
</comment>
<evidence type="ECO:0000259" key="16">
    <source>
        <dbReference type="PROSITE" id="PS50110"/>
    </source>
</evidence>
<evidence type="ECO:0000313" key="18">
    <source>
        <dbReference type="Proteomes" id="UP000192491"/>
    </source>
</evidence>
<dbReference type="FunFam" id="1.10.287.130:FF:000004">
    <property type="entry name" value="Ethylene receptor 1"/>
    <property type="match status" value="1"/>
</dbReference>
<evidence type="ECO:0000256" key="1">
    <source>
        <dbReference type="ARBA" id="ARBA00000085"/>
    </source>
</evidence>
<dbReference type="InterPro" id="IPR005467">
    <property type="entry name" value="His_kinase_dom"/>
</dbReference>
<proteinExistence type="predicted"/>
<dbReference type="InterPro" id="IPR003594">
    <property type="entry name" value="HATPase_dom"/>
</dbReference>
<feature type="transmembrane region" description="Helical" evidence="14">
    <location>
        <begin position="110"/>
        <end position="128"/>
    </location>
</feature>
<dbReference type="InterPro" id="IPR004358">
    <property type="entry name" value="Sig_transdc_His_kin-like_C"/>
</dbReference>
<evidence type="ECO:0000256" key="14">
    <source>
        <dbReference type="SAM" id="Phobius"/>
    </source>
</evidence>
<feature type="domain" description="Histidine kinase" evidence="15">
    <location>
        <begin position="246"/>
        <end position="464"/>
    </location>
</feature>
<evidence type="ECO:0000313" key="17">
    <source>
        <dbReference type="EMBL" id="OQX14340.1"/>
    </source>
</evidence>
<dbReference type="CDD" id="cd16922">
    <property type="entry name" value="HATPase_EvgS-ArcB-TorS-like"/>
    <property type="match status" value="1"/>
</dbReference>
<dbReference type="GO" id="GO:0000155">
    <property type="term" value="F:phosphorelay sensor kinase activity"/>
    <property type="evidence" value="ECO:0007669"/>
    <property type="project" value="InterPro"/>
</dbReference>
<sequence length="633" mass="69335">MSSATKILAPFIQPVSAVAPNKTASINMSAAMLMQRDTDLAQRSVSGTLAYLVSWVVLVQGTHLTQYSPTLVYITGLFMLLLTLWRLFLIKRQPSLCAKNPQRWLTLFRSNVLVSSCIWGLFTAWGLSQVGVGTHGTIMLLPLLMIGAGSVSHLSPDRNLLILFNNILLWPTILVMQHTGTTDAYIIALGLFLLGIFTIAMGNTIHKDYFQLLYKNDLLEQQTANLAAAKEMAEIANQAKSHFLANMSHELRTPMNGILGASELLTPLVKTAEQQQYVSLIHRSGKTLLALLNDLLDFSKIEAGKMELELTHYPLHDMVAHLQHLLDIRAKEKGLTFVIEMDADIAPYLKGDEIRTQQVLLNLLGNAIKFTDAGTITLTIRPTQDGERLRFEIRDTGIGIPAEKQGLLFSSFQQMESSTARKYGGTGLGLAISKQLVNLMHGTIGMQSQQGQGSCFWFEIPYQVAPLTPVTPVSESKPAELTPLDPNCHTLLAEDNPINQIIAQAMLETLGLSRVDTVENGEQAIQHLIDADYDLVLMDVQMPECDGLEASRHIRGNSIHAGMAAVRNPSIPIIALTANTMSHDIAECLKAGMNGHIGKPLDTPTLAAELQQWLASVPHRNHESEGVAALVGN</sequence>
<dbReference type="CDD" id="cd17546">
    <property type="entry name" value="REC_hyHK_CKI1_RcsC-like"/>
    <property type="match status" value="1"/>
</dbReference>
<evidence type="ECO:0000259" key="15">
    <source>
        <dbReference type="PROSITE" id="PS50109"/>
    </source>
</evidence>
<dbReference type="SMART" id="SM00387">
    <property type="entry name" value="HATPase_c"/>
    <property type="match status" value="1"/>
</dbReference>
<evidence type="ECO:0000256" key="10">
    <source>
        <dbReference type="ARBA" id="ARBA00022989"/>
    </source>
</evidence>
<evidence type="ECO:0000256" key="8">
    <source>
        <dbReference type="ARBA" id="ARBA00022777"/>
    </source>
</evidence>
<evidence type="ECO:0000256" key="6">
    <source>
        <dbReference type="ARBA" id="ARBA00022692"/>
    </source>
</evidence>
<dbReference type="PROSITE" id="PS50110">
    <property type="entry name" value="RESPONSE_REGULATORY"/>
    <property type="match status" value="1"/>
</dbReference>
<keyword evidence="10 14" id="KW-1133">Transmembrane helix</keyword>